<evidence type="ECO:0000256" key="1">
    <source>
        <dbReference type="SAM" id="Phobius"/>
    </source>
</evidence>
<dbReference type="KEGG" id="osg:BST96_07485"/>
<feature type="domain" description="DUF6868" evidence="2">
    <location>
        <begin position="1"/>
        <end position="79"/>
    </location>
</feature>
<keyword evidence="4" id="KW-1185">Reference proteome</keyword>
<evidence type="ECO:0000313" key="4">
    <source>
        <dbReference type="Proteomes" id="UP000193450"/>
    </source>
</evidence>
<evidence type="ECO:0000313" key="3">
    <source>
        <dbReference type="EMBL" id="ARN73973.1"/>
    </source>
</evidence>
<dbReference type="Proteomes" id="UP000193450">
    <property type="component" value="Chromosome"/>
</dbReference>
<feature type="transmembrane region" description="Helical" evidence="1">
    <location>
        <begin position="52"/>
        <end position="75"/>
    </location>
</feature>
<keyword evidence="1" id="KW-0812">Transmembrane</keyword>
<gene>
    <name evidence="3" type="ORF">BST96_07485</name>
</gene>
<name>A0A1X9NJ09_9GAMM</name>
<dbReference type="STRING" id="716816.BST96_07485"/>
<sequence length="80" mass="9449">MNSELLTGFFGWGAVINYLLLTLWFLFFVAARDTVYTLHTKWFKVSEDSFDTIHYCGIGLFKLLVFVFFLTPYLVLRFFS</sequence>
<dbReference type="InterPro" id="IPR049220">
    <property type="entry name" value="DUF6868"/>
</dbReference>
<organism evidence="3 4">
    <name type="scientific">Oceanicoccus sagamiensis</name>
    <dbReference type="NCBI Taxonomy" id="716816"/>
    <lineage>
        <taxon>Bacteria</taxon>
        <taxon>Pseudomonadati</taxon>
        <taxon>Pseudomonadota</taxon>
        <taxon>Gammaproteobacteria</taxon>
        <taxon>Cellvibrionales</taxon>
        <taxon>Spongiibacteraceae</taxon>
        <taxon>Oceanicoccus</taxon>
    </lineage>
</organism>
<protein>
    <recommendedName>
        <fullName evidence="2">DUF6868 domain-containing protein</fullName>
    </recommendedName>
</protein>
<dbReference type="AlphaFoldDB" id="A0A1X9NJ09"/>
<evidence type="ECO:0000259" key="2">
    <source>
        <dbReference type="Pfam" id="PF21742"/>
    </source>
</evidence>
<dbReference type="OrthoDB" id="5918912at2"/>
<dbReference type="EMBL" id="CP019343">
    <property type="protein sequence ID" value="ARN73973.1"/>
    <property type="molecule type" value="Genomic_DNA"/>
</dbReference>
<proteinExistence type="predicted"/>
<dbReference type="Pfam" id="PF21742">
    <property type="entry name" value="DUF6868"/>
    <property type="match status" value="1"/>
</dbReference>
<dbReference type="RefSeq" id="WP_085758101.1">
    <property type="nucleotide sequence ID" value="NZ_CP019343.1"/>
</dbReference>
<reference evidence="3 4" key="1">
    <citation type="submission" date="2016-11" db="EMBL/GenBank/DDBJ databases">
        <title>Trade-off between light-utilization and light-protection in marine flavobacteria.</title>
        <authorList>
            <person name="Kumagai Y."/>
        </authorList>
    </citation>
    <scope>NUCLEOTIDE SEQUENCE [LARGE SCALE GENOMIC DNA]</scope>
    <source>
        <strain evidence="3 4">NBRC 107125</strain>
    </source>
</reference>
<keyword evidence="1" id="KW-0472">Membrane</keyword>
<feature type="transmembrane region" description="Helical" evidence="1">
    <location>
        <begin position="12"/>
        <end position="31"/>
    </location>
</feature>
<accession>A0A1X9NJ09</accession>
<keyword evidence="1" id="KW-1133">Transmembrane helix</keyword>